<name>A0A1M5I6C6_9BACT</name>
<dbReference type="InterPro" id="IPR036390">
    <property type="entry name" value="WH_DNA-bd_sf"/>
</dbReference>
<evidence type="ECO:0000259" key="4">
    <source>
        <dbReference type="PROSITE" id="PS50949"/>
    </source>
</evidence>
<dbReference type="SMART" id="SM00345">
    <property type="entry name" value="HTH_GNTR"/>
    <property type="match status" value="1"/>
</dbReference>
<dbReference type="CDD" id="cd07377">
    <property type="entry name" value="WHTH_GntR"/>
    <property type="match status" value="1"/>
</dbReference>
<dbReference type="OrthoDB" id="362473at2"/>
<keyword evidence="6" id="KW-1185">Reference proteome</keyword>
<dbReference type="PROSITE" id="PS50949">
    <property type="entry name" value="HTH_GNTR"/>
    <property type="match status" value="1"/>
</dbReference>
<protein>
    <submittedName>
        <fullName evidence="5">DNA-binding transcriptional regulator YhcF, GntR family</fullName>
    </submittedName>
</protein>
<reference evidence="6" key="1">
    <citation type="submission" date="2016-11" db="EMBL/GenBank/DDBJ databases">
        <authorList>
            <person name="Varghese N."/>
            <person name="Submissions S."/>
        </authorList>
    </citation>
    <scope>NUCLEOTIDE SEQUENCE [LARGE SCALE GENOMIC DNA]</scope>
    <source>
        <strain evidence="6">DSM 27370</strain>
    </source>
</reference>
<dbReference type="AlphaFoldDB" id="A0A1M5I6C6"/>
<proteinExistence type="predicted"/>
<dbReference type="Pfam" id="PF00392">
    <property type="entry name" value="GntR"/>
    <property type="match status" value="1"/>
</dbReference>
<dbReference type="Proteomes" id="UP000184480">
    <property type="component" value="Unassembled WGS sequence"/>
</dbReference>
<gene>
    <name evidence="5" type="ORF">SAMN05444362_11861</name>
</gene>
<feature type="domain" description="HTH gntR-type" evidence="4">
    <location>
        <begin position="7"/>
        <end position="75"/>
    </location>
</feature>
<dbReference type="Gene3D" id="1.10.10.10">
    <property type="entry name" value="Winged helix-like DNA-binding domain superfamily/Winged helix DNA-binding domain"/>
    <property type="match status" value="1"/>
</dbReference>
<keyword evidence="2 5" id="KW-0238">DNA-binding</keyword>
<evidence type="ECO:0000313" key="6">
    <source>
        <dbReference type="Proteomes" id="UP000184480"/>
    </source>
</evidence>
<keyword evidence="1" id="KW-0805">Transcription regulation</keyword>
<organism evidence="5 6">
    <name type="scientific">Dysgonomonas macrotermitis</name>
    <dbReference type="NCBI Taxonomy" id="1346286"/>
    <lineage>
        <taxon>Bacteria</taxon>
        <taxon>Pseudomonadati</taxon>
        <taxon>Bacteroidota</taxon>
        <taxon>Bacteroidia</taxon>
        <taxon>Bacteroidales</taxon>
        <taxon>Dysgonomonadaceae</taxon>
        <taxon>Dysgonomonas</taxon>
    </lineage>
</organism>
<dbReference type="PANTHER" id="PTHR38445:SF10">
    <property type="entry name" value="GNTR-FAMILY TRANSCRIPTIONAL REGULATOR"/>
    <property type="match status" value="1"/>
</dbReference>
<dbReference type="InterPro" id="IPR000524">
    <property type="entry name" value="Tscrpt_reg_HTH_GntR"/>
</dbReference>
<dbReference type="EMBL" id="FQUC01000018">
    <property type="protein sequence ID" value="SHG23831.1"/>
    <property type="molecule type" value="Genomic_DNA"/>
</dbReference>
<dbReference type="GO" id="GO:0003700">
    <property type="term" value="F:DNA-binding transcription factor activity"/>
    <property type="evidence" value="ECO:0007669"/>
    <property type="project" value="InterPro"/>
</dbReference>
<evidence type="ECO:0000256" key="2">
    <source>
        <dbReference type="ARBA" id="ARBA00023125"/>
    </source>
</evidence>
<dbReference type="SUPFAM" id="SSF46785">
    <property type="entry name" value="Winged helix' DNA-binding domain"/>
    <property type="match status" value="1"/>
</dbReference>
<sequence>MEFHKNKPIYLQIVDVISQKIVTKEWREETKIPTVKELAKELEVNHNTLMRSLELLQSEDVLMSKRGVGLFLTKDSYKNALDLMRRSFYENQVPEFFSTMNSLKITLGELIDLYKTNKRVSETSLI</sequence>
<dbReference type="PANTHER" id="PTHR38445">
    <property type="entry name" value="HTH-TYPE TRANSCRIPTIONAL REPRESSOR YTRA"/>
    <property type="match status" value="1"/>
</dbReference>
<dbReference type="RefSeq" id="WP_062178587.1">
    <property type="nucleotide sequence ID" value="NZ_BBXL01000005.1"/>
</dbReference>
<accession>A0A1M5I6C6</accession>
<dbReference type="InterPro" id="IPR036388">
    <property type="entry name" value="WH-like_DNA-bd_sf"/>
</dbReference>
<dbReference type="Gene3D" id="1.10.287.100">
    <property type="match status" value="1"/>
</dbReference>
<evidence type="ECO:0000256" key="1">
    <source>
        <dbReference type="ARBA" id="ARBA00023015"/>
    </source>
</evidence>
<keyword evidence="3" id="KW-0804">Transcription</keyword>
<dbReference type="GO" id="GO:0003677">
    <property type="term" value="F:DNA binding"/>
    <property type="evidence" value="ECO:0007669"/>
    <property type="project" value="UniProtKB-KW"/>
</dbReference>
<evidence type="ECO:0000256" key="3">
    <source>
        <dbReference type="ARBA" id="ARBA00023163"/>
    </source>
</evidence>
<evidence type="ECO:0000313" key="5">
    <source>
        <dbReference type="EMBL" id="SHG23831.1"/>
    </source>
</evidence>